<feature type="compositionally biased region" description="Polar residues" evidence="1">
    <location>
        <begin position="27"/>
        <end position="38"/>
    </location>
</feature>
<name>I1S291_GIBZE</name>
<organism evidence="2 4">
    <name type="scientific">Gibberella zeae (strain ATCC MYA-4620 / CBS 123657 / FGSC 9075 / NRRL 31084 / PH-1)</name>
    <name type="common">Wheat head blight fungus</name>
    <name type="synonym">Fusarium graminearum</name>
    <dbReference type="NCBI Taxonomy" id="229533"/>
    <lineage>
        <taxon>Eukaryota</taxon>
        <taxon>Fungi</taxon>
        <taxon>Dikarya</taxon>
        <taxon>Ascomycota</taxon>
        <taxon>Pezizomycotina</taxon>
        <taxon>Sordariomycetes</taxon>
        <taxon>Hypocreomycetidae</taxon>
        <taxon>Hypocreales</taxon>
        <taxon>Nectriaceae</taxon>
        <taxon>Fusarium</taxon>
    </lineage>
</organism>
<dbReference type="VEuPathDB" id="FungiDB:FGRAMPH1_01G20695"/>
<dbReference type="EMBL" id="HG970334">
    <property type="protein sequence ID" value="CEF88772.1"/>
    <property type="molecule type" value="Genomic_DNA"/>
</dbReference>
<gene>
    <name evidence="3" type="primary">FG10877.1</name>
    <name evidence="2" type="ORF">FGRAMPH1_01T20695</name>
</gene>
<feature type="region of interest" description="Disordered" evidence="1">
    <location>
        <begin position="1"/>
        <end position="46"/>
    </location>
</feature>
<evidence type="ECO:0000313" key="2">
    <source>
        <dbReference type="EMBL" id="CEF88772.1"/>
    </source>
</evidence>
<evidence type="ECO:0000256" key="1">
    <source>
        <dbReference type="SAM" id="MobiDB-lite"/>
    </source>
</evidence>
<dbReference type="RefSeq" id="XP_011325509.1">
    <property type="nucleotide sequence ID" value="XM_011327207.1"/>
</dbReference>
<reference key="3">
    <citation type="submission" date="2014-02" db="EMBL/GenBank/DDBJ databases">
        <title>A revised Fusarium graminearum genomic reference sequence using whole shotgun re-sequencing.</title>
        <authorList>
            <person name="King R."/>
            <person name="Urban M."/>
            <person name="Hassani-Pak K."/>
            <person name="Hammond-Kosack K."/>
        </authorList>
    </citation>
    <scope>NUCLEOTIDE SEQUENCE</scope>
    <source>
        <strain>PH-1</strain>
    </source>
</reference>
<dbReference type="InParanoid" id="I1S291"/>
<dbReference type="EnsemblFungi" id="CEF88772">
    <property type="protein sequence ID" value="CEF88772"/>
    <property type="gene ID" value="FGRRES_10877"/>
</dbReference>
<sequence length="129" mass="13733">MDMGMGMGIERLDPDGENGGATGTGRSGAQAQAPTTNDKPALDHGHDRLEKNVGISTHQLAKDIHTATTHLQGCAYRWVPSPTTQPGAVLLRLRLMNDDETLAADDIQGWALETRVVKQGFESSQGPDG</sequence>
<reference evidence="3" key="5">
    <citation type="submission" date="2017-01" db="UniProtKB">
        <authorList>
            <consortium name="EnsemblFungi"/>
        </authorList>
    </citation>
    <scope>IDENTIFICATION</scope>
    <source>
        <strain evidence="3">PH-1 / ATCC MYA-4620 / FGSC 9075 / NRRL 31084</strain>
    </source>
</reference>
<dbReference type="Proteomes" id="UP000070720">
    <property type="component" value="Chromosome 3"/>
</dbReference>
<reference evidence="3 4" key="1">
    <citation type="journal article" date="2007" name="Science">
        <title>The Fusarium graminearum genome reveals a link between localized polymorphism and pathogen specialization.</title>
        <authorList>
            <person name="Cuomo C.A."/>
            <person name="Gueldener U."/>
            <person name="Xu J.-R."/>
            <person name="Trail F."/>
            <person name="Turgeon B.G."/>
            <person name="Di Pietro A."/>
            <person name="Walton J.D."/>
            <person name="Ma L.-J."/>
            <person name="Baker S.E."/>
            <person name="Rep M."/>
            <person name="Adam G."/>
            <person name="Antoniw J."/>
            <person name="Baldwin T."/>
            <person name="Calvo S.E."/>
            <person name="Chang Y.-L."/>
            <person name="DeCaprio D."/>
            <person name="Gale L.R."/>
            <person name="Gnerre S."/>
            <person name="Goswami R.S."/>
            <person name="Hammond-Kosack K."/>
            <person name="Harris L.J."/>
            <person name="Hilburn K."/>
            <person name="Kennell J.C."/>
            <person name="Kroken S."/>
            <person name="Magnuson J.K."/>
            <person name="Mannhaupt G."/>
            <person name="Mauceli E.W."/>
            <person name="Mewes H.-W."/>
            <person name="Mitterbauer R."/>
            <person name="Muehlbauer G."/>
            <person name="Muensterkoetter M."/>
            <person name="Nelson D."/>
            <person name="O'Donnell K."/>
            <person name="Ouellet T."/>
            <person name="Qi W."/>
            <person name="Quesneville H."/>
            <person name="Roncero M.I.G."/>
            <person name="Seong K.-Y."/>
            <person name="Tetko I.V."/>
            <person name="Urban M."/>
            <person name="Waalwijk C."/>
            <person name="Ward T.J."/>
            <person name="Yao J."/>
            <person name="Birren B.W."/>
            <person name="Kistler H.C."/>
        </authorList>
    </citation>
    <scope>NUCLEOTIDE SEQUENCE [LARGE SCALE GENOMIC DNA]</scope>
    <source>
        <strain evidence="4">ATCC MYA-4620 / CBS 123657 / FGSC 9075 / NRRL 31084 / PH-1</strain>
        <strain evidence="3">PH-1 / ATCC MYA-4620 / FGSC 9075 / NRRL 31084</strain>
    </source>
</reference>
<proteinExistence type="predicted"/>
<dbReference type="OrthoDB" id="10270257at2759"/>
<feature type="compositionally biased region" description="Gly residues" evidence="1">
    <location>
        <begin position="17"/>
        <end position="26"/>
    </location>
</feature>
<protein>
    <submittedName>
        <fullName evidence="2">Chromosome 3, complete genome</fullName>
    </submittedName>
</protein>
<evidence type="ECO:0000313" key="3">
    <source>
        <dbReference type="EnsemblFungi" id="CEF88772"/>
    </source>
</evidence>
<reference evidence="3 4" key="2">
    <citation type="journal article" date="2010" name="Nature">
        <title>Comparative genomics reveals mobile pathogenicity chromosomes in Fusarium.</title>
        <authorList>
            <person name="Ma L.J."/>
            <person name="van der Does H.C."/>
            <person name="Borkovich K.A."/>
            <person name="Coleman J.J."/>
            <person name="Daboussi M.J."/>
            <person name="Di Pietro A."/>
            <person name="Dufresne M."/>
            <person name="Freitag M."/>
            <person name="Grabherr M."/>
            <person name="Henrissat B."/>
            <person name="Houterman P.M."/>
            <person name="Kang S."/>
            <person name="Shim W.B."/>
            <person name="Woloshuk C."/>
            <person name="Xie X."/>
            <person name="Xu J.R."/>
            <person name="Antoniw J."/>
            <person name="Baker S.E."/>
            <person name="Bluhm B.H."/>
            <person name="Breakspear A."/>
            <person name="Brown D.W."/>
            <person name="Butchko R.A."/>
            <person name="Chapman S."/>
            <person name="Coulson R."/>
            <person name="Coutinho P.M."/>
            <person name="Danchin E.G."/>
            <person name="Diener A."/>
            <person name="Gale L.R."/>
            <person name="Gardiner D.M."/>
            <person name="Goff S."/>
            <person name="Hammond-Kosack K.E."/>
            <person name="Hilburn K."/>
            <person name="Hua-Van A."/>
            <person name="Jonkers W."/>
            <person name="Kazan K."/>
            <person name="Kodira C.D."/>
            <person name="Koehrsen M."/>
            <person name="Kumar L."/>
            <person name="Lee Y.H."/>
            <person name="Li L."/>
            <person name="Manners J.M."/>
            <person name="Miranda-Saavedra D."/>
            <person name="Mukherjee M."/>
            <person name="Park G."/>
            <person name="Park J."/>
            <person name="Park S.Y."/>
            <person name="Proctor R.H."/>
            <person name="Regev A."/>
            <person name="Ruiz-Roldan M.C."/>
            <person name="Sain D."/>
            <person name="Sakthikumar S."/>
            <person name="Sykes S."/>
            <person name="Schwartz D.C."/>
            <person name="Turgeon B.G."/>
            <person name="Wapinski I."/>
            <person name="Yoder O."/>
            <person name="Young S."/>
            <person name="Zeng Q."/>
            <person name="Zhou S."/>
            <person name="Galagan J."/>
            <person name="Cuomo C.A."/>
            <person name="Kistler H.C."/>
            <person name="Rep M."/>
        </authorList>
    </citation>
    <scope>GENOME REANNOTATION</scope>
    <source>
        <strain evidence="4">ATCC MYA-4620 / CBS 123657 / FGSC 9075 / NRRL 31084 / PH-1</strain>
        <strain evidence="3">PH-1 / ATCC MYA-4620 / FGSC 9075 / NRRL 31084</strain>
    </source>
</reference>
<evidence type="ECO:0000313" key="4">
    <source>
        <dbReference type="Proteomes" id="UP000070720"/>
    </source>
</evidence>
<dbReference type="KEGG" id="fgr:FGSG_10877"/>
<reference evidence="2 4" key="4">
    <citation type="journal article" date="2015" name="BMC Genomics">
        <title>The completed genome sequence of the pathogenic ascomycete fungus Fusarium graminearum.</title>
        <authorList>
            <person name="King R."/>
            <person name="Urban M."/>
            <person name="Hammond-Kosack M.C."/>
            <person name="Hassani-Pak K."/>
            <person name="Hammond-Kosack K.E."/>
        </authorList>
    </citation>
    <scope>NUCLEOTIDE SEQUENCE [LARGE SCALE GENOMIC DNA]</scope>
    <source>
        <strain evidence="4">ATCC MYA-4620 / CBS 123657 / FGSC 9075 / NRRL 31084 / PH-1</strain>
        <strain evidence="2">PH-1</strain>
    </source>
</reference>
<accession>I1S291</accession>
<dbReference type="HOGENOM" id="CLU_1948998_0_0_1"/>
<dbReference type="AlphaFoldDB" id="I1S291"/>
<keyword evidence="4" id="KW-1185">Reference proteome</keyword>